<dbReference type="EMBL" id="BARS01017121">
    <property type="protein sequence ID" value="GAF94456.1"/>
    <property type="molecule type" value="Genomic_DNA"/>
</dbReference>
<organism evidence="3">
    <name type="scientific">marine sediment metagenome</name>
    <dbReference type="NCBI Taxonomy" id="412755"/>
    <lineage>
        <taxon>unclassified sequences</taxon>
        <taxon>metagenomes</taxon>
        <taxon>ecological metagenomes</taxon>
    </lineage>
</organism>
<keyword evidence="2" id="KW-1133">Transmembrane helix</keyword>
<proteinExistence type="predicted"/>
<evidence type="ECO:0000256" key="1">
    <source>
        <dbReference type="SAM" id="MobiDB-lite"/>
    </source>
</evidence>
<feature type="region of interest" description="Disordered" evidence="1">
    <location>
        <begin position="258"/>
        <end position="279"/>
    </location>
</feature>
<feature type="non-terminal residue" evidence="3">
    <location>
        <position position="279"/>
    </location>
</feature>
<keyword evidence="2" id="KW-0812">Transmembrane</keyword>
<dbReference type="AlphaFoldDB" id="X0U554"/>
<reference evidence="3" key="1">
    <citation type="journal article" date="2014" name="Front. Microbiol.">
        <title>High frequency of phylogenetically diverse reductive dehalogenase-homologous genes in deep subseafloor sedimentary metagenomes.</title>
        <authorList>
            <person name="Kawai M."/>
            <person name="Futagami T."/>
            <person name="Toyoda A."/>
            <person name="Takaki Y."/>
            <person name="Nishi S."/>
            <person name="Hori S."/>
            <person name="Arai W."/>
            <person name="Tsubouchi T."/>
            <person name="Morono Y."/>
            <person name="Uchiyama I."/>
            <person name="Ito T."/>
            <person name="Fujiyama A."/>
            <person name="Inagaki F."/>
            <person name="Takami H."/>
        </authorList>
    </citation>
    <scope>NUCLEOTIDE SEQUENCE</scope>
    <source>
        <strain evidence="3">Expedition CK06-06</strain>
    </source>
</reference>
<gene>
    <name evidence="3" type="ORF">S01H1_28049</name>
</gene>
<feature type="transmembrane region" description="Helical" evidence="2">
    <location>
        <begin position="29"/>
        <end position="53"/>
    </location>
</feature>
<accession>X0U554</accession>
<protein>
    <submittedName>
        <fullName evidence="3">Uncharacterized protein</fullName>
    </submittedName>
</protein>
<evidence type="ECO:0000313" key="3">
    <source>
        <dbReference type="EMBL" id="GAF94456.1"/>
    </source>
</evidence>
<keyword evidence="2" id="KW-0472">Membrane</keyword>
<name>X0U554_9ZZZZ</name>
<feature type="non-terminal residue" evidence="3">
    <location>
        <position position="1"/>
    </location>
</feature>
<comment type="caution">
    <text evidence="3">The sequence shown here is derived from an EMBL/GenBank/DDBJ whole genome shotgun (WGS) entry which is preliminary data.</text>
</comment>
<evidence type="ECO:0000256" key="2">
    <source>
        <dbReference type="SAM" id="Phobius"/>
    </source>
</evidence>
<sequence>ALIALFALMFFRFTGQTGCSVFVIISAALIYLFVVSPAAHLIAFPVLVVLVILSEWRLSKRKTGYLPAIAEIEAGRIKRGLTAPEAAVLLELPLNKVLTLVIFGLLKKGVLKQIKETPIVVDIHEDFKPGPKHPSLAGNPVKYRRVIAQEKGIAIHKYEEPFITSIVTDIQKPVAEIDFSPPMKILIEGVASRMKGFDPDVTRIYYRYIIRTALKQARSIGEIPAKEKAIDRNLGWILMHDDYPTVLSTRGYHYRPSWGGSSPKTGIPSGTGAKTTLGD</sequence>